<evidence type="ECO:0000313" key="5">
    <source>
        <dbReference type="EMBL" id="ETX26881.1"/>
    </source>
</evidence>
<dbReference type="PATRIC" id="fig|1449351.3.peg.4233"/>
<keyword evidence="6" id="KW-1185">Reference proteome</keyword>
<reference evidence="5 6" key="1">
    <citation type="submission" date="2014-01" db="EMBL/GenBank/DDBJ databases">
        <title>Roseivivax isoporae LMG 25204 Genome Sequencing.</title>
        <authorList>
            <person name="Lai Q."/>
            <person name="Li G."/>
            <person name="Shao Z."/>
        </authorList>
    </citation>
    <scope>NUCLEOTIDE SEQUENCE [LARGE SCALE GENOMIC DNA]</scope>
    <source>
        <strain evidence="5 6">LMG 25204</strain>
    </source>
</reference>
<name>X7F451_9RHOB</name>
<comment type="caution">
    <text evidence="5">The sequence shown here is derived from an EMBL/GenBank/DDBJ whole genome shotgun (WGS) entry which is preliminary data.</text>
</comment>
<dbReference type="eggNOG" id="ENOG502ZAMJ">
    <property type="taxonomic scope" value="Bacteria"/>
</dbReference>
<protein>
    <recommendedName>
        <fullName evidence="4">Alginate lyase domain-containing protein</fullName>
    </recommendedName>
</protein>
<dbReference type="GO" id="GO:0042597">
    <property type="term" value="C:periplasmic space"/>
    <property type="evidence" value="ECO:0007669"/>
    <property type="project" value="InterPro"/>
</dbReference>
<evidence type="ECO:0000256" key="3">
    <source>
        <dbReference type="SAM" id="SignalP"/>
    </source>
</evidence>
<accession>X7F451</accession>
<dbReference type="STRING" id="1449351.RISW2_18775"/>
<sequence>MKLFPSLPLALAMLAGTPSLASAQDDAAQGCIDVPEPVVSLSYGSRYTDESEDRSDLDADSNAAVNEALGPIDDFIQDLASKANAAARGDRDAAACVVDAVLAWADADALSELETMNAQISSPARIAGIAMAYLQVRQTAEVDPDAAETIEGWLDARARAAADYFDRDAPPGSSRNNLRAWAGLAAASAGEATGNDYLKSWAAHTTAVIACQADEDGALPLEMDRGPRALHYQLHAVAPLVVSAALLDDDGYDLFETCDGGIHRVVGFIPRAFENPDLVTEKAGEAQTYFSGDDELAAFELAWADAYLSLFEAPEIAAFVEEFRPLGNSKLGGSQDAIW</sequence>
<keyword evidence="1 3" id="KW-0732">Signal</keyword>
<dbReference type="Gene3D" id="1.50.10.100">
    <property type="entry name" value="Chondroitin AC/alginate lyase"/>
    <property type="match status" value="1"/>
</dbReference>
<dbReference type="SUPFAM" id="SSF48230">
    <property type="entry name" value="Chondroitin AC/alginate lyase"/>
    <property type="match status" value="1"/>
</dbReference>
<dbReference type="AlphaFoldDB" id="X7F451"/>
<dbReference type="Proteomes" id="UP000023430">
    <property type="component" value="Unassembled WGS sequence"/>
</dbReference>
<dbReference type="OrthoDB" id="7210452at2"/>
<gene>
    <name evidence="5" type="ORF">RISW2_18775</name>
</gene>
<dbReference type="InterPro" id="IPR008929">
    <property type="entry name" value="Chondroitin_lyas"/>
</dbReference>
<proteinExistence type="predicted"/>
<evidence type="ECO:0000259" key="4">
    <source>
        <dbReference type="Pfam" id="PF05426"/>
    </source>
</evidence>
<evidence type="ECO:0000313" key="6">
    <source>
        <dbReference type="Proteomes" id="UP000023430"/>
    </source>
</evidence>
<evidence type="ECO:0000256" key="2">
    <source>
        <dbReference type="ARBA" id="ARBA00023239"/>
    </source>
</evidence>
<feature type="domain" description="Alginate lyase" evidence="4">
    <location>
        <begin position="62"/>
        <end position="277"/>
    </location>
</feature>
<organism evidence="5 6">
    <name type="scientific">Roseivivax isoporae LMG 25204</name>
    <dbReference type="NCBI Taxonomy" id="1449351"/>
    <lineage>
        <taxon>Bacteria</taxon>
        <taxon>Pseudomonadati</taxon>
        <taxon>Pseudomonadota</taxon>
        <taxon>Alphaproteobacteria</taxon>
        <taxon>Rhodobacterales</taxon>
        <taxon>Roseobacteraceae</taxon>
        <taxon>Roseivivax</taxon>
    </lineage>
</organism>
<dbReference type="RefSeq" id="WP_043774692.1">
    <property type="nucleotide sequence ID" value="NZ_JAME01000050.1"/>
</dbReference>
<feature type="chain" id="PRO_5004977867" description="Alginate lyase domain-containing protein" evidence="3">
    <location>
        <begin position="24"/>
        <end position="339"/>
    </location>
</feature>
<evidence type="ECO:0000256" key="1">
    <source>
        <dbReference type="ARBA" id="ARBA00022729"/>
    </source>
</evidence>
<dbReference type="EMBL" id="JAME01000050">
    <property type="protein sequence ID" value="ETX26881.1"/>
    <property type="molecule type" value="Genomic_DNA"/>
</dbReference>
<dbReference type="GO" id="GO:0016829">
    <property type="term" value="F:lyase activity"/>
    <property type="evidence" value="ECO:0007669"/>
    <property type="project" value="UniProtKB-KW"/>
</dbReference>
<dbReference type="Pfam" id="PF05426">
    <property type="entry name" value="Alginate_lyase"/>
    <property type="match status" value="1"/>
</dbReference>
<dbReference type="InterPro" id="IPR008397">
    <property type="entry name" value="Alginate_lyase_dom"/>
</dbReference>
<feature type="signal peptide" evidence="3">
    <location>
        <begin position="1"/>
        <end position="23"/>
    </location>
</feature>
<keyword evidence="2" id="KW-0456">Lyase</keyword>